<evidence type="ECO:0000313" key="6">
    <source>
        <dbReference type="Proteomes" id="UP000748756"/>
    </source>
</evidence>
<feature type="compositionally biased region" description="Basic and acidic residues" evidence="4">
    <location>
        <begin position="23"/>
        <end position="33"/>
    </location>
</feature>
<feature type="region of interest" description="Disordered" evidence="4">
    <location>
        <begin position="261"/>
        <end position="285"/>
    </location>
</feature>
<name>A0A9P5S189_9FUNG</name>
<dbReference type="Pfam" id="PF00400">
    <property type="entry name" value="WD40"/>
    <property type="match status" value="2"/>
</dbReference>
<dbReference type="AlphaFoldDB" id="A0A9P5S189"/>
<feature type="compositionally biased region" description="Polar residues" evidence="4">
    <location>
        <begin position="34"/>
        <end position="52"/>
    </location>
</feature>
<organism evidence="5 6">
    <name type="scientific">Linnemannia schmuckeri</name>
    <dbReference type="NCBI Taxonomy" id="64567"/>
    <lineage>
        <taxon>Eukaryota</taxon>
        <taxon>Fungi</taxon>
        <taxon>Fungi incertae sedis</taxon>
        <taxon>Mucoromycota</taxon>
        <taxon>Mortierellomycotina</taxon>
        <taxon>Mortierellomycetes</taxon>
        <taxon>Mortierellales</taxon>
        <taxon>Mortierellaceae</taxon>
        <taxon>Linnemannia</taxon>
    </lineage>
</organism>
<gene>
    <name evidence="5" type="ORF">BG015_007404</name>
</gene>
<proteinExistence type="predicted"/>
<keyword evidence="6" id="KW-1185">Reference proteome</keyword>
<dbReference type="OrthoDB" id="2441404at2759"/>
<feature type="repeat" description="WD" evidence="3">
    <location>
        <begin position="192"/>
        <end position="226"/>
    </location>
</feature>
<feature type="region of interest" description="Disordered" evidence="4">
    <location>
        <begin position="74"/>
        <end position="93"/>
    </location>
</feature>
<dbReference type="SUPFAM" id="SSF50978">
    <property type="entry name" value="WD40 repeat-like"/>
    <property type="match status" value="1"/>
</dbReference>
<dbReference type="PANTHER" id="PTHR19848">
    <property type="entry name" value="WD40 REPEAT PROTEIN"/>
    <property type="match status" value="1"/>
</dbReference>
<evidence type="ECO:0000256" key="4">
    <source>
        <dbReference type="SAM" id="MobiDB-lite"/>
    </source>
</evidence>
<dbReference type="PROSITE" id="PS50082">
    <property type="entry name" value="WD_REPEATS_2"/>
    <property type="match status" value="1"/>
</dbReference>
<feature type="compositionally biased region" description="Polar residues" evidence="4">
    <location>
        <begin position="74"/>
        <end position="85"/>
    </location>
</feature>
<dbReference type="InterPro" id="IPR001680">
    <property type="entry name" value="WD40_rpt"/>
</dbReference>
<dbReference type="InterPro" id="IPR036322">
    <property type="entry name" value="WD40_repeat_dom_sf"/>
</dbReference>
<accession>A0A9P5S189</accession>
<evidence type="ECO:0000256" key="2">
    <source>
        <dbReference type="ARBA" id="ARBA00022737"/>
    </source>
</evidence>
<keyword evidence="1 3" id="KW-0853">WD repeat</keyword>
<protein>
    <submittedName>
        <fullName evidence="5">Uncharacterized protein</fullName>
    </submittedName>
</protein>
<evidence type="ECO:0000313" key="5">
    <source>
        <dbReference type="EMBL" id="KAF9150782.1"/>
    </source>
</evidence>
<evidence type="ECO:0000256" key="1">
    <source>
        <dbReference type="ARBA" id="ARBA00022574"/>
    </source>
</evidence>
<dbReference type="Proteomes" id="UP000748756">
    <property type="component" value="Unassembled WGS sequence"/>
</dbReference>
<keyword evidence="2" id="KW-0677">Repeat</keyword>
<comment type="caution">
    <text evidence="5">The sequence shown here is derived from an EMBL/GenBank/DDBJ whole genome shotgun (WGS) entry which is preliminary data.</text>
</comment>
<feature type="region of interest" description="Disordered" evidence="4">
    <location>
        <begin position="1"/>
        <end position="52"/>
    </location>
</feature>
<feature type="compositionally biased region" description="Polar residues" evidence="4">
    <location>
        <begin position="1"/>
        <end position="22"/>
    </location>
</feature>
<dbReference type="PANTHER" id="PTHR19848:SF8">
    <property type="entry name" value="F-BOX AND WD REPEAT DOMAIN CONTAINING 7"/>
    <property type="match status" value="1"/>
</dbReference>
<dbReference type="Gene3D" id="2.130.10.10">
    <property type="entry name" value="YVTN repeat-like/Quinoprotein amine dehydrogenase"/>
    <property type="match status" value="1"/>
</dbReference>
<dbReference type="SMART" id="SM00320">
    <property type="entry name" value="WD40"/>
    <property type="match status" value="3"/>
</dbReference>
<reference evidence="5" key="1">
    <citation type="journal article" date="2020" name="Fungal Divers.">
        <title>Resolving the Mortierellaceae phylogeny through synthesis of multi-gene phylogenetics and phylogenomics.</title>
        <authorList>
            <person name="Vandepol N."/>
            <person name="Liber J."/>
            <person name="Desiro A."/>
            <person name="Na H."/>
            <person name="Kennedy M."/>
            <person name="Barry K."/>
            <person name="Grigoriev I.V."/>
            <person name="Miller A.N."/>
            <person name="O'Donnell K."/>
            <person name="Stajich J.E."/>
            <person name="Bonito G."/>
        </authorList>
    </citation>
    <scope>NUCLEOTIDE SEQUENCE</scope>
    <source>
        <strain evidence="5">NRRL 6426</strain>
    </source>
</reference>
<sequence>MSTSSSQGNQPLQPSPTTSLSKEQQKSANDGKRSLSQLERTTKVGRTSPSVGSISDALQRISLTNIDIEDPSMMSTSLPLENTSPLPADSKRTESGRYRVFPQGRHEVLAVTYSPLGQQIALCADRYVKLRDEQTGGRQHRLKHDGFVQYAAYSSCGRWIAVGCNNAVWIWSCTLDQTWKCRKILPCFFSTIKDIAWRPGMREFVTGCRDGSIHVWKLENESSELSVRMVWSTGRPGFVATDAVIADTIGLSPINREFLRQRGANDESPPSPSLSSSDSDEEFAEDLGPWLSPVAWDFQ</sequence>
<dbReference type="EMBL" id="JAAAUQ010000382">
    <property type="protein sequence ID" value="KAF9150782.1"/>
    <property type="molecule type" value="Genomic_DNA"/>
</dbReference>
<dbReference type="InterPro" id="IPR015943">
    <property type="entry name" value="WD40/YVTN_repeat-like_dom_sf"/>
</dbReference>
<evidence type="ECO:0000256" key="3">
    <source>
        <dbReference type="PROSITE-ProRule" id="PRU00221"/>
    </source>
</evidence>